<organism evidence="2 3">
    <name type="scientific">Lobosporangium transversale</name>
    <dbReference type="NCBI Taxonomy" id="64571"/>
    <lineage>
        <taxon>Eukaryota</taxon>
        <taxon>Fungi</taxon>
        <taxon>Fungi incertae sedis</taxon>
        <taxon>Mucoromycota</taxon>
        <taxon>Mortierellomycotina</taxon>
        <taxon>Mortierellomycetes</taxon>
        <taxon>Mortierellales</taxon>
        <taxon>Mortierellaceae</taxon>
        <taxon>Lobosporangium</taxon>
    </lineage>
</organism>
<dbReference type="SUPFAM" id="SSF50370">
    <property type="entry name" value="Ricin B-like lectins"/>
    <property type="match status" value="1"/>
</dbReference>
<keyword evidence="1" id="KW-0732">Signal</keyword>
<dbReference type="RefSeq" id="XP_021879307.1">
    <property type="nucleotide sequence ID" value="XM_022029424.1"/>
</dbReference>
<gene>
    <name evidence="2" type="ORF">BCR41DRAFT_409976</name>
</gene>
<dbReference type="Proteomes" id="UP000193648">
    <property type="component" value="Unassembled WGS sequence"/>
</dbReference>
<dbReference type="EMBL" id="MCFF01000030">
    <property type="protein sequence ID" value="ORZ10586.1"/>
    <property type="molecule type" value="Genomic_DNA"/>
</dbReference>
<accession>A0A1Y2GGT4</accession>
<keyword evidence="3" id="KW-1185">Reference proteome</keyword>
<proteinExistence type="predicted"/>
<protein>
    <recommendedName>
        <fullName evidence="4">Ricin B lectin domain-containing protein</fullName>
    </recommendedName>
</protein>
<dbReference type="InterPro" id="IPR035992">
    <property type="entry name" value="Ricin_B-like_lectins"/>
</dbReference>
<name>A0A1Y2GGT4_9FUNG</name>
<evidence type="ECO:0000313" key="2">
    <source>
        <dbReference type="EMBL" id="ORZ10586.1"/>
    </source>
</evidence>
<reference evidence="2 3" key="1">
    <citation type="submission" date="2016-07" db="EMBL/GenBank/DDBJ databases">
        <title>Pervasive Adenine N6-methylation of Active Genes in Fungi.</title>
        <authorList>
            <consortium name="DOE Joint Genome Institute"/>
            <person name="Mondo S.J."/>
            <person name="Dannebaum R.O."/>
            <person name="Kuo R.C."/>
            <person name="Labutti K."/>
            <person name="Haridas S."/>
            <person name="Kuo A."/>
            <person name="Salamov A."/>
            <person name="Ahrendt S.R."/>
            <person name="Lipzen A."/>
            <person name="Sullivan W."/>
            <person name="Andreopoulos W.B."/>
            <person name="Clum A."/>
            <person name="Lindquist E."/>
            <person name="Daum C."/>
            <person name="Ramamoorthy G.K."/>
            <person name="Gryganskyi A."/>
            <person name="Culley D."/>
            <person name="Magnuson J.K."/>
            <person name="James T.Y."/>
            <person name="O'Malley M.A."/>
            <person name="Stajich J.E."/>
            <person name="Spatafora J.W."/>
            <person name="Visel A."/>
            <person name="Grigoriev I.V."/>
        </authorList>
    </citation>
    <scope>NUCLEOTIDE SEQUENCE [LARGE SCALE GENOMIC DNA]</scope>
    <source>
        <strain evidence="2 3">NRRL 3116</strain>
    </source>
</reference>
<evidence type="ECO:0000256" key="1">
    <source>
        <dbReference type="SAM" id="SignalP"/>
    </source>
</evidence>
<feature type="signal peptide" evidence="1">
    <location>
        <begin position="1"/>
        <end position="20"/>
    </location>
</feature>
<feature type="chain" id="PRO_5013005648" description="Ricin B lectin domain-containing protein" evidence="1">
    <location>
        <begin position="21"/>
        <end position="162"/>
    </location>
</feature>
<dbReference type="Gene3D" id="2.80.10.50">
    <property type="match status" value="1"/>
</dbReference>
<evidence type="ECO:0000313" key="3">
    <source>
        <dbReference type="Proteomes" id="UP000193648"/>
    </source>
</evidence>
<sequence>MARIAVLFATFFVLLQAVLAAALTDGLYRIRQGSLQLSTEKAKPGSPAVLMPDNGDFEQIWLIQHFKGNSVIISSLETGCYLGPHGEAYPNAIVVAGKKFQIWKLKKNKEEGTYSFVYPEKFNGEDIFIGVLPLPIVPPQVALQLVKGPGGFPTYWELDKVE</sequence>
<dbReference type="InParanoid" id="A0A1Y2GGT4"/>
<dbReference type="AlphaFoldDB" id="A0A1Y2GGT4"/>
<comment type="caution">
    <text evidence="2">The sequence shown here is derived from an EMBL/GenBank/DDBJ whole genome shotgun (WGS) entry which is preliminary data.</text>
</comment>
<evidence type="ECO:0008006" key="4">
    <source>
        <dbReference type="Google" id="ProtNLM"/>
    </source>
</evidence>
<dbReference type="GeneID" id="33571267"/>